<gene>
    <name evidence="2" type="ORF">Q31b_38870</name>
</gene>
<feature type="transmembrane region" description="Helical" evidence="1">
    <location>
        <begin position="156"/>
        <end position="173"/>
    </location>
</feature>
<feature type="transmembrane region" description="Helical" evidence="1">
    <location>
        <begin position="507"/>
        <end position="528"/>
    </location>
</feature>
<feature type="transmembrane region" description="Helical" evidence="1">
    <location>
        <begin position="127"/>
        <end position="150"/>
    </location>
</feature>
<feature type="transmembrane region" description="Helical" evidence="1">
    <location>
        <begin position="46"/>
        <end position="67"/>
    </location>
</feature>
<sequence length="572" mass="63915">MNAHDAPTKSHWDSARRHHDLRWLLTTRSQFRFRRTMDRLLSPRRMMATLATVLFVIAYLLYGILVLSQRAPADPQRLLCWLSGGMVLYSIYHAVRCLWSESVVDLEMTSAEQLWLGGSPLQRSSIAVYRVMSVVTATAMKTALLAVVLYGDVEHLELLLLGVFCSILLLDLVRQTMQILASGLKERAKQFAKIAFVCIVTALAVQIISRLIVMTPFASPTLVYLFNTFTAIGETAESGMIQCLAVVWFPSASVAVADSYSPLTLLNLLAVALTLPVAVSLLASADRWAKRQQQLGEQRMLREYMQRKPDQKNSRTSRFTTAHHQPTPMVDSLFAHGSDFAPLLIRQWKSIVRYRGTILFSFLIPTLLCLSPLLAQQVTEQWLFVIGGVALCTMLLAPPALRLDFRRDLSRMQILKSLPVRPLSMVMGQLSLPIAITWGFQFITLTIAAIVVRAGLDQWLLWTAMMAALAVFTFAIENALFLAYPYHVHQQGLAMMIRAKLTFLGKATLIACSIALLAGWALLCGSVFPTSMQMLVFIAGAIATTWSVAVAAILMTTWCWRRFDLSFDLPPQ</sequence>
<organism evidence="2 3">
    <name type="scientific">Novipirellula aureliae</name>
    <dbReference type="NCBI Taxonomy" id="2527966"/>
    <lineage>
        <taxon>Bacteria</taxon>
        <taxon>Pseudomonadati</taxon>
        <taxon>Planctomycetota</taxon>
        <taxon>Planctomycetia</taxon>
        <taxon>Pirellulales</taxon>
        <taxon>Pirellulaceae</taxon>
        <taxon>Novipirellula</taxon>
    </lineage>
</organism>
<feature type="transmembrane region" description="Helical" evidence="1">
    <location>
        <begin position="194"/>
        <end position="213"/>
    </location>
</feature>
<reference evidence="2 3" key="1">
    <citation type="submission" date="2019-02" db="EMBL/GenBank/DDBJ databases">
        <title>Deep-cultivation of Planctomycetes and their phenomic and genomic characterization uncovers novel biology.</title>
        <authorList>
            <person name="Wiegand S."/>
            <person name="Jogler M."/>
            <person name="Boedeker C."/>
            <person name="Pinto D."/>
            <person name="Vollmers J."/>
            <person name="Rivas-Marin E."/>
            <person name="Kohn T."/>
            <person name="Peeters S.H."/>
            <person name="Heuer A."/>
            <person name="Rast P."/>
            <person name="Oberbeckmann S."/>
            <person name="Bunk B."/>
            <person name="Jeske O."/>
            <person name="Meyerdierks A."/>
            <person name="Storesund J.E."/>
            <person name="Kallscheuer N."/>
            <person name="Luecker S."/>
            <person name="Lage O.M."/>
            <person name="Pohl T."/>
            <person name="Merkel B.J."/>
            <person name="Hornburger P."/>
            <person name="Mueller R.-W."/>
            <person name="Bruemmer F."/>
            <person name="Labrenz M."/>
            <person name="Spormann A.M."/>
            <person name="Op Den Camp H."/>
            <person name="Overmann J."/>
            <person name="Amann R."/>
            <person name="Jetten M.S.M."/>
            <person name="Mascher T."/>
            <person name="Medema M.H."/>
            <person name="Devos D.P."/>
            <person name="Kaster A.-K."/>
            <person name="Ovreas L."/>
            <person name="Rohde M."/>
            <person name="Galperin M.Y."/>
            <person name="Jogler C."/>
        </authorList>
    </citation>
    <scope>NUCLEOTIDE SEQUENCE [LARGE SCALE GENOMIC DNA]</scope>
    <source>
        <strain evidence="2 3">Q31b</strain>
    </source>
</reference>
<keyword evidence="1" id="KW-0472">Membrane</keyword>
<evidence type="ECO:0000313" key="2">
    <source>
        <dbReference type="EMBL" id="TWU38809.1"/>
    </source>
</evidence>
<keyword evidence="1" id="KW-1133">Transmembrane helix</keyword>
<feature type="transmembrane region" description="Helical" evidence="1">
    <location>
        <begin position="356"/>
        <end position="375"/>
    </location>
</feature>
<dbReference type="EMBL" id="SJPY01000006">
    <property type="protein sequence ID" value="TWU38809.1"/>
    <property type="molecule type" value="Genomic_DNA"/>
</dbReference>
<evidence type="ECO:0000256" key="1">
    <source>
        <dbReference type="SAM" id="Phobius"/>
    </source>
</evidence>
<protein>
    <submittedName>
        <fullName evidence="2">Uncharacterized protein</fullName>
    </submittedName>
</protein>
<keyword evidence="3" id="KW-1185">Reference proteome</keyword>
<evidence type="ECO:0000313" key="3">
    <source>
        <dbReference type="Proteomes" id="UP000315471"/>
    </source>
</evidence>
<feature type="transmembrane region" description="Helical" evidence="1">
    <location>
        <begin position="381"/>
        <end position="401"/>
    </location>
</feature>
<dbReference type="AlphaFoldDB" id="A0A5C6DVI2"/>
<feature type="transmembrane region" description="Helical" evidence="1">
    <location>
        <begin position="459"/>
        <end position="486"/>
    </location>
</feature>
<proteinExistence type="predicted"/>
<name>A0A5C6DVI2_9BACT</name>
<dbReference type="Proteomes" id="UP000315471">
    <property type="component" value="Unassembled WGS sequence"/>
</dbReference>
<feature type="transmembrane region" description="Helical" evidence="1">
    <location>
        <begin position="422"/>
        <end position="453"/>
    </location>
</feature>
<accession>A0A5C6DVI2</accession>
<feature type="transmembrane region" description="Helical" evidence="1">
    <location>
        <begin position="265"/>
        <end position="285"/>
    </location>
</feature>
<keyword evidence="1" id="KW-0812">Transmembrane</keyword>
<feature type="transmembrane region" description="Helical" evidence="1">
    <location>
        <begin position="534"/>
        <end position="560"/>
    </location>
</feature>
<comment type="caution">
    <text evidence="2">The sequence shown here is derived from an EMBL/GenBank/DDBJ whole genome shotgun (WGS) entry which is preliminary data.</text>
</comment>